<dbReference type="InterPro" id="IPR038630">
    <property type="entry name" value="L24e/L24_sf"/>
</dbReference>
<evidence type="ECO:0000313" key="3">
    <source>
        <dbReference type="EMBL" id="EZG87442.1"/>
    </source>
</evidence>
<dbReference type="GO" id="GO:0005840">
    <property type="term" value="C:ribosome"/>
    <property type="evidence" value="ECO:0007669"/>
    <property type="project" value="UniProtKB-KW"/>
</dbReference>
<sequence>MFVGHGMKFVRNDGSEFVFCQSKCKRHFSARHSPRKSKWTKAHRKTAGKEMLYDSIFNFEKRRNAPVKYNREIYVKTIQAMTMIERIKRRREERFYLQRMRQAQDKHMTGVRKNLAKSDHLVNMLRIKEKRVKRTITDKTKAIVAQAVKDSQALKEAAMTN</sequence>
<keyword evidence="3" id="KW-0689">Ribosomal protein</keyword>
<dbReference type="PANTHER" id="PTHR10792">
    <property type="entry name" value="60S RIBOSOMAL PROTEIN L24"/>
    <property type="match status" value="1"/>
</dbReference>
<dbReference type="GO" id="GO:0042273">
    <property type="term" value="P:ribosomal large subunit biogenesis"/>
    <property type="evidence" value="ECO:0007669"/>
    <property type="project" value="TreeGrafter"/>
</dbReference>
<protein>
    <submittedName>
        <fullName evidence="3">60S ribosomal protein L24</fullName>
    </submittedName>
</protein>
<dbReference type="InterPro" id="IPR056366">
    <property type="entry name" value="Ribosomal_eL24"/>
</dbReference>
<dbReference type="eggNOG" id="KOG1723">
    <property type="taxonomic scope" value="Eukaryota"/>
</dbReference>
<gene>
    <name evidence="3" type="ORF">GNI_006790</name>
</gene>
<feature type="domain" description="Large ribosomal subunit protein eL24-related N-terminal" evidence="2">
    <location>
        <begin position="3"/>
        <end position="51"/>
    </location>
</feature>
<dbReference type="AlphaFoldDB" id="A0A023BD40"/>
<dbReference type="GO" id="GO:0005730">
    <property type="term" value="C:nucleolus"/>
    <property type="evidence" value="ECO:0007669"/>
    <property type="project" value="TreeGrafter"/>
</dbReference>
<evidence type="ECO:0000313" key="4">
    <source>
        <dbReference type="Proteomes" id="UP000019763"/>
    </source>
</evidence>
<dbReference type="PANTHER" id="PTHR10792:SF8">
    <property type="entry name" value="RIBOSOME BIOGENESIS PROTEIN RLP24-RELATED"/>
    <property type="match status" value="1"/>
</dbReference>
<accession>A0A023BD40</accession>
<dbReference type="Pfam" id="PF01246">
    <property type="entry name" value="Ribosomal_L24e"/>
    <property type="match status" value="1"/>
</dbReference>
<proteinExistence type="inferred from homology"/>
<keyword evidence="3" id="KW-0687">Ribonucleoprotein</keyword>
<dbReference type="VEuPathDB" id="CryptoDB:GNI_006790"/>
<comment type="similarity">
    <text evidence="1">Belongs to the eukaryotic ribosomal protein eL24 family.</text>
</comment>
<comment type="caution">
    <text evidence="3">The sequence shown here is derived from an EMBL/GenBank/DDBJ whole genome shotgun (WGS) entry which is preliminary data.</text>
</comment>
<dbReference type="SUPFAM" id="SSF57716">
    <property type="entry name" value="Glucocorticoid receptor-like (DNA-binding domain)"/>
    <property type="match status" value="1"/>
</dbReference>
<dbReference type="RefSeq" id="XP_011128647.1">
    <property type="nucleotide sequence ID" value="XM_011130345.1"/>
</dbReference>
<name>A0A023BD40_GRENI</name>
<dbReference type="OrthoDB" id="10262490at2759"/>
<organism evidence="3 4">
    <name type="scientific">Gregarina niphandrodes</name>
    <name type="common">Septate eugregarine</name>
    <dbReference type="NCBI Taxonomy" id="110365"/>
    <lineage>
        <taxon>Eukaryota</taxon>
        <taxon>Sar</taxon>
        <taxon>Alveolata</taxon>
        <taxon>Apicomplexa</taxon>
        <taxon>Conoidasida</taxon>
        <taxon>Gregarinasina</taxon>
        <taxon>Eugregarinorida</taxon>
        <taxon>Gregarinidae</taxon>
        <taxon>Gregarina</taxon>
    </lineage>
</organism>
<dbReference type="GO" id="GO:0003735">
    <property type="term" value="F:structural constituent of ribosome"/>
    <property type="evidence" value="ECO:0007669"/>
    <property type="project" value="InterPro"/>
</dbReference>
<dbReference type="InterPro" id="IPR000988">
    <property type="entry name" value="Ribosomal_eL24-rel_N"/>
</dbReference>
<dbReference type="GeneID" id="22910509"/>
<keyword evidence="4" id="KW-1185">Reference proteome</keyword>
<dbReference type="EMBL" id="AFNH02000052">
    <property type="protein sequence ID" value="EZG87442.1"/>
    <property type="molecule type" value="Genomic_DNA"/>
</dbReference>
<evidence type="ECO:0000256" key="1">
    <source>
        <dbReference type="ARBA" id="ARBA00005647"/>
    </source>
</evidence>
<dbReference type="Gene3D" id="2.30.170.20">
    <property type="entry name" value="Ribosomal protein L24e"/>
    <property type="match status" value="1"/>
</dbReference>
<reference evidence="3" key="1">
    <citation type="submission" date="2013-12" db="EMBL/GenBank/DDBJ databases">
        <authorList>
            <person name="Omoto C.K."/>
            <person name="Sibley D."/>
            <person name="Venepally P."/>
            <person name="Hadjithomas M."/>
            <person name="Karamycheva S."/>
            <person name="Brunk B."/>
            <person name="Roos D."/>
            <person name="Caler E."/>
            <person name="Lorenzi H."/>
        </authorList>
    </citation>
    <scope>NUCLEOTIDE SEQUENCE</scope>
</reference>
<dbReference type="Proteomes" id="UP000019763">
    <property type="component" value="Unassembled WGS sequence"/>
</dbReference>
<dbReference type="OMA" id="CWLCSSN"/>
<evidence type="ECO:0000259" key="2">
    <source>
        <dbReference type="Pfam" id="PF01246"/>
    </source>
</evidence>